<evidence type="ECO:0000256" key="3">
    <source>
        <dbReference type="ARBA" id="ARBA00022723"/>
    </source>
</evidence>
<comment type="cofactor">
    <cofactor evidence="6">
        <name>Mg(2+)</name>
        <dbReference type="ChEBI" id="CHEBI:18420"/>
    </cofactor>
</comment>
<dbReference type="InterPro" id="IPR044651">
    <property type="entry name" value="OTSB-like"/>
</dbReference>
<keyword evidence="5 6" id="KW-0460">Magnesium</keyword>
<comment type="similarity">
    <text evidence="2 6">Belongs to the trehalose phosphatase family.</text>
</comment>
<dbReference type="InterPro" id="IPR036412">
    <property type="entry name" value="HAD-like_sf"/>
</dbReference>
<evidence type="ECO:0000313" key="8">
    <source>
        <dbReference type="Proteomes" id="UP000659047"/>
    </source>
</evidence>
<evidence type="ECO:0000256" key="1">
    <source>
        <dbReference type="ARBA" id="ARBA00005199"/>
    </source>
</evidence>
<keyword evidence="3 6" id="KW-0479">Metal-binding</keyword>
<accession>A0A8K0UZP0</accession>
<keyword evidence="4 6" id="KW-0378">Hydrolase</keyword>
<evidence type="ECO:0000313" key="7">
    <source>
        <dbReference type="EMBL" id="MBK4713767.1"/>
    </source>
</evidence>
<keyword evidence="8" id="KW-1185">Reference proteome</keyword>
<dbReference type="CDD" id="cd01627">
    <property type="entry name" value="HAD_TPP"/>
    <property type="match status" value="1"/>
</dbReference>
<dbReference type="EC" id="3.1.3.12" evidence="6"/>
<gene>
    <name evidence="7" type="primary">otsB</name>
    <name evidence="7" type="ORF">JJB97_00155</name>
</gene>
<protein>
    <recommendedName>
        <fullName evidence="6">Trehalose 6-phosphate phosphatase</fullName>
        <ecNumber evidence="6">3.1.3.12</ecNumber>
    </recommendedName>
</protein>
<dbReference type="NCBIfam" id="TIGR00685">
    <property type="entry name" value="T6PP"/>
    <property type="match status" value="1"/>
</dbReference>
<dbReference type="InterPro" id="IPR003337">
    <property type="entry name" value="Trehalose_PPase"/>
</dbReference>
<dbReference type="InterPro" id="IPR023214">
    <property type="entry name" value="HAD_sf"/>
</dbReference>
<comment type="pathway">
    <text evidence="1 6">Glycan biosynthesis; trehalose biosynthesis.</text>
</comment>
<dbReference type="RefSeq" id="WP_399197816.1">
    <property type="nucleotide sequence ID" value="NZ_JAEPBH010000001.1"/>
</dbReference>
<dbReference type="NCBIfam" id="TIGR01484">
    <property type="entry name" value="HAD-SF-IIB"/>
    <property type="match status" value="1"/>
</dbReference>
<dbReference type="Pfam" id="PF02358">
    <property type="entry name" value="Trehalose_PPase"/>
    <property type="match status" value="1"/>
</dbReference>
<evidence type="ECO:0000256" key="2">
    <source>
        <dbReference type="ARBA" id="ARBA00008770"/>
    </source>
</evidence>
<dbReference type="NCBIfam" id="NF007560">
    <property type="entry name" value="PRK10187.1"/>
    <property type="match status" value="1"/>
</dbReference>
<dbReference type="GO" id="GO:0004805">
    <property type="term" value="F:trehalose-phosphatase activity"/>
    <property type="evidence" value="ECO:0007669"/>
    <property type="project" value="UniProtKB-EC"/>
</dbReference>
<evidence type="ECO:0000256" key="4">
    <source>
        <dbReference type="ARBA" id="ARBA00022801"/>
    </source>
</evidence>
<dbReference type="Proteomes" id="UP000659047">
    <property type="component" value="Unassembled WGS sequence"/>
</dbReference>
<comment type="catalytic activity">
    <reaction evidence="6">
        <text>alpha,alpha-trehalose 6-phosphate + H2O = alpha,alpha-trehalose + phosphate</text>
        <dbReference type="Rhea" id="RHEA:23420"/>
        <dbReference type="ChEBI" id="CHEBI:15377"/>
        <dbReference type="ChEBI" id="CHEBI:16551"/>
        <dbReference type="ChEBI" id="CHEBI:43474"/>
        <dbReference type="ChEBI" id="CHEBI:58429"/>
        <dbReference type="EC" id="3.1.3.12"/>
    </reaction>
</comment>
<dbReference type="EMBL" id="JAEPBH010000001">
    <property type="protein sequence ID" value="MBK4713767.1"/>
    <property type="molecule type" value="Genomic_DNA"/>
</dbReference>
<evidence type="ECO:0000256" key="5">
    <source>
        <dbReference type="ARBA" id="ARBA00022842"/>
    </source>
</evidence>
<dbReference type="Gene3D" id="3.30.70.1020">
    <property type="entry name" value="Trehalose-6-phosphate phosphatase related protein, domain 2"/>
    <property type="match status" value="1"/>
</dbReference>
<dbReference type="UniPathway" id="UPA00299"/>
<reference evidence="7" key="1">
    <citation type="submission" date="2021-01" db="EMBL/GenBank/DDBJ databases">
        <title>Intestinitalea alba gen. nov., sp. nov., a novel genus of the family Enterobacteriaceae, isolated from the gut of the plastic-eating mealworm Tenebrio molitor L.</title>
        <authorList>
            <person name="Yang Y."/>
        </authorList>
    </citation>
    <scope>NUCLEOTIDE SEQUENCE</scope>
    <source>
        <strain evidence="7">BIT-L3</strain>
    </source>
</reference>
<dbReference type="AlphaFoldDB" id="A0A8K0UZP0"/>
<comment type="function">
    <text evidence="6">Removes the phosphate from trehalose 6-phosphate to produce free trehalose.</text>
</comment>
<dbReference type="Gene3D" id="3.40.50.1000">
    <property type="entry name" value="HAD superfamily/HAD-like"/>
    <property type="match status" value="1"/>
</dbReference>
<dbReference type="InterPro" id="IPR006379">
    <property type="entry name" value="HAD-SF_hydro_IIB"/>
</dbReference>
<sequence>MTEATSLPPLRPGSYAFFFDLDGTLAEIKPQPEQVVIPQTVRHRLGQLARLCDGAVALISGRSMAELDRLAAPLHLPLAGVHGAERRDISGKVLRVNLAPTLVEQLSRYLVEELSVFPGARLEIKGMAFALHYRQAPQHASAIIQLANRLVAQHDGLSLQPGKSVVEIKPAGISKGSAIAAFMHEAPFAGRRPVFLGDDLTDEAGFDIVNELNGVSIKIGAGESRAQQRLQDVQAVYHWLEQTTYQLEQELNRLPLRRAGNESFNRGI</sequence>
<dbReference type="GO" id="GO:0005992">
    <property type="term" value="P:trehalose biosynthetic process"/>
    <property type="evidence" value="ECO:0007669"/>
    <property type="project" value="UniProtKB-UniPathway"/>
</dbReference>
<dbReference type="PANTHER" id="PTHR43768:SF3">
    <property type="entry name" value="TREHALOSE 6-PHOSPHATE PHOSPHATASE"/>
    <property type="match status" value="1"/>
</dbReference>
<name>A0A8K0UZP0_9ENTR</name>
<dbReference type="PANTHER" id="PTHR43768">
    <property type="entry name" value="TREHALOSE 6-PHOSPHATE PHOSPHATASE"/>
    <property type="match status" value="1"/>
</dbReference>
<dbReference type="GO" id="GO:0000287">
    <property type="term" value="F:magnesium ion binding"/>
    <property type="evidence" value="ECO:0007669"/>
    <property type="project" value="UniProtKB-ARBA"/>
</dbReference>
<organism evidence="7 8">
    <name type="scientific">Tenebrionibacter intestinalis</name>
    <dbReference type="NCBI Taxonomy" id="2799638"/>
    <lineage>
        <taxon>Bacteria</taxon>
        <taxon>Pseudomonadati</taxon>
        <taxon>Pseudomonadota</taxon>
        <taxon>Gammaproteobacteria</taxon>
        <taxon>Enterobacterales</taxon>
        <taxon>Enterobacteriaceae</taxon>
        <taxon>Tenebrionibacter/Tenebrionicola group</taxon>
        <taxon>Tenebrionibacter</taxon>
    </lineage>
</organism>
<dbReference type="SUPFAM" id="SSF56784">
    <property type="entry name" value="HAD-like"/>
    <property type="match status" value="1"/>
</dbReference>
<evidence type="ECO:0000256" key="6">
    <source>
        <dbReference type="RuleBase" id="RU361117"/>
    </source>
</evidence>
<comment type="caution">
    <text evidence="7">The sequence shown here is derived from an EMBL/GenBank/DDBJ whole genome shotgun (WGS) entry which is preliminary data.</text>
</comment>
<proteinExistence type="inferred from homology"/>